<name>A0A9W4U8C1_9PLEO</name>
<sequence>MRNRTKIVIEASHNLGAVPYYDWPCCLLLGNYSNPVAHVSGNHRGVLNTLEFTLTYNTLLLIVHILSMSPLSYLASLFDWIIHGPVALSNPPGSPPYPRDALSTPYTNHSDILILPDGRKLGFSQYGSPTGRPVIFLHGMPGSRLDAAHFDDVAKELGARVIGIDRPGIGWSTPQSNRKLLDHATDVEAVADHLRLDNFRIMGVSAGGPYALACAKALPPEKLLAVSIMCGFGPLEIDTSFRGYVARVILALVSPLIPTAIRLIFQSSPVGRIDLTDEARLEMLLEQVVAHKPRNAAEEVERDATIDDAGGALRAIQSCREAFSQSFTYPGLDGQLIAKQYGFRIQDIRKDLPFHLWYGTLDGTTPINHGRQLARLLGKRAKYHESEDTHGSLQLRYKREAWEALLREG</sequence>
<dbReference type="InterPro" id="IPR000073">
    <property type="entry name" value="AB_hydrolase_1"/>
</dbReference>
<dbReference type="PANTHER" id="PTHR43433">
    <property type="entry name" value="HYDROLASE, ALPHA/BETA FOLD FAMILY PROTEIN"/>
    <property type="match status" value="1"/>
</dbReference>
<dbReference type="AlphaFoldDB" id="A0A9W4U8C1"/>
<dbReference type="PANTHER" id="PTHR43433:SF10">
    <property type="entry name" value="AB HYDROLASE-1 DOMAIN-CONTAINING PROTEIN"/>
    <property type="match status" value="1"/>
</dbReference>
<dbReference type="Gene3D" id="3.40.50.1820">
    <property type="entry name" value="alpha/beta hydrolase"/>
    <property type="match status" value="1"/>
</dbReference>
<protein>
    <recommendedName>
        <fullName evidence="1">AB hydrolase-1 domain-containing protein</fullName>
    </recommendedName>
</protein>
<comment type="caution">
    <text evidence="2">The sequence shown here is derived from an EMBL/GenBank/DDBJ whole genome shotgun (WGS) entry which is preliminary data.</text>
</comment>
<dbReference type="InterPro" id="IPR050471">
    <property type="entry name" value="AB_hydrolase"/>
</dbReference>
<dbReference type="OrthoDB" id="294702at2759"/>
<keyword evidence="3" id="KW-1185">Reference proteome</keyword>
<evidence type="ECO:0000259" key="1">
    <source>
        <dbReference type="Pfam" id="PF00561"/>
    </source>
</evidence>
<dbReference type="EMBL" id="CAOQHR010000002">
    <property type="protein sequence ID" value="CAI6312561.1"/>
    <property type="molecule type" value="Genomic_DNA"/>
</dbReference>
<gene>
    <name evidence="2" type="ORF">PDIGIT_LOCUS3274</name>
</gene>
<accession>A0A9W4U8C1</accession>
<feature type="domain" description="AB hydrolase-1" evidence="1">
    <location>
        <begin position="133"/>
        <end position="389"/>
    </location>
</feature>
<dbReference type="InterPro" id="IPR029058">
    <property type="entry name" value="AB_hydrolase_fold"/>
</dbReference>
<organism evidence="2 3">
    <name type="scientific">Periconia digitata</name>
    <dbReference type="NCBI Taxonomy" id="1303443"/>
    <lineage>
        <taxon>Eukaryota</taxon>
        <taxon>Fungi</taxon>
        <taxon>Dikarya</taxon>
        <taxon>Ascomycota</taxon>
        <taxon>Pezizomycotina</taxon>
        <taxon>Dothideomycetes</taxon>
        <taxon>Pleosporomycetidae</taxon>
        <taxon>Pleosporales</taxon>
        <taxon>Massarineae</taxon>
        <taxon>Periconiaceae</taxon>
        <taxon>Periconia</taxon>
    </lineage>
</organism>
<evidence type="ECO:0000313" key="3">
    <source>
        <dbReference type="Proteomes" id="UP001152607"/>
    </source>
</evidence>
<dbReference type="Pfam" id="PF00561">
    <property type="entry name" value="Abhydrolase_1"/>
    <property type="match status" value="1"/>
</dbReference>
<dbReference type="Proteomes" id="UP001152607">
    <property type="component" value="Unassembled WGS sequence"/>
</dbReference>
<proteinExistence type="predicted"/>
<reference evidence="2" key="1">
    <citation type="submission" date="2023-01" db="EMBL/GenBank/DDBJ databases">
        <authorList>
            <person name="Van Ghelder C."/>
            <person name="Rancurel C."/>
        </authorList>
    </citation>
    <scope>NUCLEOTIDE SEQUENCE</scope>
    <source>
        <strain evidence="2">CNCM I-4278</strain>
    </source>
</reference>
<evidence type="ECO:0000313" key="2">
    <source>
        <dbReference type="EMBL" id="CAI6312561.1"/>
    </source>
</evidence>
<dbReference type="SUPFAM" id="SSF53474">
    <property type="entry name" value="alpha/beta-Hydrolases"/>
    <property type="match status" value="1"/>
</dbReference>